<dbReference type="Gene3D" id="2.60.120.10">
    <property type="entry name" value="Jelly Rolls"/>
    <property type="match status" value="1"/>
</dbReference>
<evidence type="ECO:0000259" key="1">
    <source>
        <dbReference type="Pfam" id="PF07883"/>
    </source>
</evidence>
<dbReference type="PANTHER" id="PTHR37694:SF1">
    <property type="entry name" value="SLR8022 PROTEIN"/>
    <property type="match status" value="1"/>
</dbReference>
<keyword evidence="3" id="KW-1185">Reference proteome</keyword>
<dbReference type="SUPFAM" id="SSF51182">
    <property type="entry name" value="RmlC-like cupins"/>
    <property type="match status" value="1"/>
</dbReference>
<dbReference type="PANTHER" id="PTHR37694">
    <property type="entry name" value="SLR8022 PROTEIN"/>
    <property type="match status" value="1"/>
</dbReference>
<dbReference type="EMBL" id="AP011532">
    <property type="protein sequence ID" value="BAI60758.1"/>
    <property type="molecule type" value="Genomic_DNA"/>
</dbReference>
<gene>
    <name evidence="2" type="ordered locus">MCP_0686</name>
</gene>
<sequence>MSLIDLLALSEYSIEGRIKKDLLKTKGFNAVLVCLDAGQEIPPHPEPYEVLFIVIEGEGTITGGDGRYSVKPGNAVYVKNGEIRGIRCDKRMAIVGIQEAH</sequence>
<dbReference type="STRING" id="304371.MCP_0686"/>
<feature type="domain" description="Cupin type-2" evidence="1">
    <location>
        <begin position="32"/>
        <end position="89"/>
    </location>
</feature>
<reference evidence="3" key="3">
    <citation type="journal article" date="2011" name="PLoS ONE">
        <title>Genome sequence of a mesophilic hydrogenotrophic methanogen Methanocella paludicola, the first cultivated representative of the order Methanocellales.</title>
        <authorList>
            <person name="Sakai S."/>
            <person name="Takaki Y."/>
            <person name="Shimamura S."/>
            <person name="Sekine M."/>
            <person name="Tajima T."/>
            <person name="Kosugi H."/>
            <person name="Ichikawa N."/>
            <person name="Tasumi E."/>
            <person name="Hiraki A.T."/>
            <person name="Shimizu A."/>
            <person name="Kato Y."/>
            <person name="Nishiko R."/>
            <person name="Mori K."/>
            <person name="Fujita N."/>
            <person name="Imachi H."/>
            <person name="Takai K."/>
        </authorList>
    </citation>
    <scope>NUCLEOTIDE SEQUENCE [LARGE SCALE GENOMIC DNA]</scope>
    <source>
        <strain evidence="3">DSM 17711 / JCM 13418 / NBRC 101707 / SANAE</strain>
    </source>
</reference>
<dbReference type="KEGG" id="mpd:MCP_0686"/>
<name>D1YWD6_METPS</name>
<evidence type="ECO:0000313" key="2">
    <source>
        <dbReference type="EMBL" id="BAI60758.1"/>
    </source>
</evidence>
<dbReference type="InterPro" id="IPR013096">
    <property type="entry name" value="Cupin_2"/>
</dbReference>
<dbReference type="InterPro" id="IPR011051">
    <property type="entry name" value="RmlC_Cupin_sf"/>
</dbReference>
<organism evidence="2 3">
    <name type="scientific">Methanocella paludicola (strain DSM 17711 / JCM 13418 / NBRC 101707 / SANAE)</name>
    <dbReference type="NCBI Taxonomy" id="304371"/>
    <lineage>
        <taxon>Archaea</taxon>
        <taxon>Methanobacteriati</taxon>
        <taxon>Methanobacteriota</taxon>
        <taxon>Stenosarchaea group</taxon>
        <taxon>Methanomicrobia</taxon>
        <taxon>Methanocellales</taxon>
        <taxon>Methanocellaceae</taxon>
        <taxon>Methanocella</taxon>
    </lineage>
</organism>
<dbReference type="InParanoid" id="D1YWD6"/>
<evidence type="ECO:0000313" key="3">
    <source>
        <dbReference type="Proteomes" id="UP000001882"/>
    </source>
</evidence>
<dbReference type="Proteomes" id="UP000001882">
    <property type="component" value="Chromosome"/>
</dbReference>
<reference evidence="2 3" key="2">
    <citation type="journal article" date="2008" name="Int. J. Syst. Evol. Microbiol.">
        <title>Methanocella paludicola gen. nov., sp. nov., a methane-producing archaeon, the first isolate of the lineage 'Rice Cluster I', and proposal of the new archaeal order Methanocellales ord. nov.</title>
        <authorList>
            <person name="Sakai S."/>
            <person name="Imachi H."/>
            <person name="Hanada S."/>
            <person name="Ohashi A."/>
            <person name="Harada H."/>
            <person name="Kamagata Y."/>
        </authorList>
    </citation>
    <scope>NUCLEOTIDE SEQUENCE [LARGE SCALE GENOMIC DNA]</scope>
    <source>
        <strain evidence="3">DSM 17711 / JCM 13418 / NBRC 101707 / SANAE</strain>
    </source>
</reference>
<dbReference type="InterPro" id="IPR014710">
    <property type="entry name" value="RmlC-like_jellyroll"/>
</dbReference>
<dbReference type="AlphaFoldDB" id="D1YWD6"/>
<proteinExistence type="predicted"/>
<dbReference type="RefSeq" id="WP_012899438.1">
    <property type="nucleotide sequence ID" value="NC_013665.1"/>
</dbReference>
<dbReference type="eggNOG" id="arCOG03002">
    <property type="taxonomic scope" value="Archaea"/>
</dbReference>
<reference evidence="2 3" key="1">
    <citation type="journal article" date="2007" name="Appl. Environ. Microbiol.">
        <title>Isolation of key methanogens for global methane emission from rice paddy fields: a novel isolate affiliated with the clone cluster rice cluster I.</title>
        <authorList>
            <person name="Sakai S."/>
            <person name="Imachi H."/>
            <person name="Sekiguchi Y."/>
            <person name="Ohashi A."/>
            <person name="Harada H."/>
            <person name="Kamagata Y."/>
        </authorList>
    </citation>
    <scope>NUCLEOTIDE SEQUENCE [LARGE SCALE GENOMIC DNA]</scope>
    <source>
        <strain evidence="3">DSM 17711 / JCM 13418 / NBRC 101707 / SANAE</strain>
    </source>
</reference>
<protein>
    <recommendedName>
        <fullName evidence="1">Cupin type-2 domain-containing protein</fullName>
    </recommendedName>
</protein>
<dbReference type="OrthoDB" id="114121at2157"/>
<dbReference type="Pfam" id="PF07883">
    <property type="entry name" value="Cupin_2"/>
    <property type="match status" value="1"/>
</dbReference>
<accession>D1YWD6</accession>
<dbReference type="GeneID" id="8680735"/>